<evidence type="ECO:0000313" key="7">
    <source>
        <dbReference type="EMBL" id="MBT9313891.1"/>
    </source>
</evidence>
<dbReference type="Pfam" id="PF00355">
    <property type="entry name" value="Rieske"/>
    <property type="match status" value="1"/>
</dbReference>
<protein>
    <submittedName>
        <fullName evidence="7">Aromatic ring-hydroxylating dioxygenase subunit alpha</fullName>
    </submittedName>
</protein>
<dbReference type="CDD" id="cd03469">
    <property type="entry name" value="Rieske_RO_Alpha_N"/>
    <property type="match status" value="1"/>
</dbReference>
<comment type="caution">
    <text evidence="7">The sequence shown here is derived from an EMBL/GenBank/DDBJ whole genome shotgun (WGS) entry which is preliminary data.</text>
</comment>
<dbReference type="InterPro" id="IPR017941">
    <property type="entry name" value="Rieske_2Fe-2S"/>
</dbReference>
<sequence>MEASAVLKGQPIYRRARAVGINPNYWYPVFWADQLKPEEVVSVKIWDSSLAVYRDADGTVHAMADACPHKGVELHKGEVHGNNLVCPYHGWEFDSDGQCVGIPYFPKEQKLPCAQAKSYPTREAYGIVWVFPGLAELAEQQPLPDVPQYGQPGWFMVRIPGHFQAHFSICNENTMDVFHGFLHKDLQGWYEPKLLKLKQDDDGVAAEYQVSYEGFLSKLLGLGTKGSDSATRTVSIHYRYPHYATSLESVSSLYLMRLPIGPTETKSFSLMFLKLPLPQWLLNGPIARVLEKVILNNIFLKFLHQDVEMMESEQRNYSIDPHRNYVEVNPAIIALQRVIVGQYERSGVSHTSSVDASKESSIQPSQEVSNGMLV</sequence>
<evidence type="ECO:0000259" key="6">
    <source>
        <dbReference type="PROSITE" id="PS51296"/>
    </source>
</evidence>
<accession>A0A947DAL0</accession>
<dbReference type="GO" id="GO:0004497">
    <property type="term" value="F:monooxygenase activity"/>
    <property type="evidence" value="ECO:0007669"/>
    <property type="project" value="UniProtKB-ARBA"/>
</dbReference>
<dbReference type="Proteomes" id="UP000717364">
    <property type="component" value="Unassembled WGS sequence"/>
</dbReference>
<dbReference type="PANTHER" id="PTHR21266:SF57">
    <property type="entry name" value="3-CHLOROBENZOATE-3,4-DIOXYGENASE"/>
    <property type="match status" value="1"/>
</dbReference>
<dbReference type="GO" id="GO:0051213">
    <property type="term" value="F:dioxygenase activity"/>
    <property type="evidence" value="ECO:0007669"/>
    <property type="project" value="UniProtKB-KW"/>
</dbReference>
<dbReference type="PANTHER" id="PTHR21266">
    <property type="entry name" value="IRON-SULFUR DOMAIN CONTAINING PROTEIN"/>
    <property type="match status" value="1"/>
</dbReference>
<dbReference type="EMBL" id="JADOES010000001">
    <property type="protein sequence ID" value="MBT9313891.1"/>
    <property type="molecule type" value="Genomic_DNA"/>
</dbReference>
<keyword evidence="4" id="KW-0411">Iron-sulfur</keyword>
<keyword evidence="7" id="KW-0223">Dioxygenase</keyword>
<keyword evidence="3" id="KW-0408">Iron</keyword>
<name>A0A947DAL0_9CYAN</name>
<dbReference type="AlphaFoldDB" id="A0A947DAL0"/>
<organism evidence="7 8">
    <name type="scientific">Leptothoe spongobia TAU-MAC 1115</name>
    <dbReference type="NCBI Taxonomy" id="1967444"/>
    <lineage>
        <taxon>Bacteria</taxon>
        <taxon>Bacillati</taxon>
        <taxon>Cyanobacteriota</taxon>
        <taxon>Cyanophyceae</taxon>
        <taxon>Nodosilineales</taxon>
        <taxon>Cymatolegaceae</taxon>
        <taxon>Leptothoe</taxon>
        <taxon>Leptothoe spongobia</taxon>
    </lineage>
</organism>
<proteinExistence type="predicted"/>
<dbReference type="Gene3D" id="2.102.10.10">
    <property type="entry name" value="Rieske [2Fe-2S] iron-sulphur domain"/>
    <property type="match status" value="1"/>
</dbReference>
<gene>
    <name evidence="7" type="ORF">IXB50_00430</name>
</gene>
<dbReference type="InterPro" id="IPR036922">
    <property type="entry name" value="Rieske_2Fe-2S_sf"/>
</dbReference>
<evidence type="ECO:0000256" key="4">
    <source>
        <dbReference type="ARBA" id="ARBA00023014"/>
    </source>
</evidence>
<evidence type="ECO:0000256" key="3">
    <source>
        <dbReference type="ARBA" id="ARBA00023004"/>
    </source>
</evidence>
<dbReference type="GO" id="GO:0016705">
    <property type="term" value="F:oxidoreductase activity, acting on paired donors, with incorporation or reduction of molecular oxygen"/>
    <property type="evidence" value="ECO:0007669"/>
    <property type="project" value="UniProtKB-ARBA"/>
</dbReference>
<dbReference type="Gene3D" id="3.90.380.10">
    <property type="entry name" value="Naphthalene 1,2-dioxygenase Alpha Subunit, Chain A, domain 1"/>
    <property type="match status" value="1"/>
</dbReference>
<evidence type="ECO:0000256" key="5">
    <source>
        <dbReference type="SAM" id="MobiDB-lite"/>
    </source>
</evidence>
<dbReference type="SUPFAM" id="SSF50022">
    <property type="entry name" value="ISP domain"/>
    <property type="match status" value="1"/>
</dbReference>
<keyword evidence="8" id="KW-1185">Reference proteome</keyword>
<reference evidence="7" key="2">
    <citation type="journal article" date="2021" name="Mar. Drugs">
        <title>Genome Reduction and Secondary Metabolism of the Marine Sponge-Associated Cyanobacterium Leptothoe.</title>
        <authorList>
            <person name="Konstantinou D."/>
            <person name="Popin R.V."/>
            <person name="Fewer D.P."/>
            <person name="Sivonen K."/>
            <person name="Gkelis S."/>
        </authorList>
    </citation>
    <scope>NUCLEOTIDE SEQUENCE</scope>
    <source>
        <strain evidence="7">TAU-MAC 1115</strain>
    </source>
</reference>
<evidence type="ECO:0000256" key="2">
    <source>
        <dbReference type="ARBA" id="ARBA00022723"/>
    </source>
</evidence>
<evidence type="ECO:0000313" key="8">
    <source>
        <dbReference type="Proteomes" id="UP000717364"/>
    </source>
</evidence>
<dbReference type="SUPFAM" id="SSF55961">
    <property type="entry name" value="Bet v1-like"/>
    <property type="match status" value="1"/>
</dbReference>
<dbReference type="RefSeq" id="WP_215606956.1">
    <property type="nucleotide sequence ID" value="NZ_JADOES010000001.1"/>
</dbReference>
<keyword evidence="1" id="KW-0001">2Fe-2S</keyword>
<reference evidence="7" key="1">
    <citation type="submission" date="2020-11" db="EMBL/GenBank/DDBJ databases">
        <authorList>
            <person name="Konstantinou D."/>
            <person name="Gkelis S."/>
            <person name="Popin R."/>
            <person name="Fewer D."/>
            <person name="Sivonen K."/>
        </authorList>
    </citation>
    <scope>NUCLEOTIDE SEQUENCE</scope>
    <source>
        <strain evidence="7">TAU-MAC 1115</strain>
    </source>
</reference>
<evidence type="ECO:0000256" key="1">
    <source>
        <dbReference type="ARBA" id="ARBA00022714"/>
    </source>
</evidence>
<keyword evidence="2" id="KW-0479">Metal-binding</keyword>
<feature type="domain" description="Rieske" evidence="6">
    <location>
        <begin position="26"/>
        <end position="130"/>
    </location>
</feature>
<dbReference type="GO" id="GO:0051537">
    <property type="term" value="F:2 iron, 2 sulfur cluster binding"/>
    <property type="evidence" value="ECO:0007669"/>
    <property type="project" value="UniProtKB-KW"/>
</dbReference>
<keyword evidence="7" id="KW-0560">Oxidoreductase</keyword>
<feature type="region of interest" description="Disordered" evidence="5">
    <location>
        <begin position="350"/>
        <end position="374"/>
    </location>
</feature>
<dbReference type="PROSITE" id="PS51296">
    <property type="entry name" value="RIESKE"/>
    <property type="match status" value="1"/>
</dbReference>
<dbReference type="InterPro" id="IPR050584">
    <property type="entry name" value="Cholesterol_7-desaturase"/>
</dbReference>
<dbReference type="GO" id="GO:0046872">
    <property type="term" value="F:metal ion binding"/>
    <property type="evidence" value="ECO:0007669"/>
    <property type="project" value="UniProtKB-KW"/>
</dbReference>